<feature type="compositionally biased region" description="Basic residues" evidence="1">
    <location>
        <begin position="12"/>
        <end position="44"/>
    </location>
</feature>
<gene>
    <name evidence="2" type="ORF">EVAR_84287_1</name>
</gene>
<feature type="compositionally biased region" description="Low complexity" evidence="1">
    <location>
        <begin position="70"/>
        <end position="90"/>
    </location>
</feature>
<feature type="region of interest" description="Disordered" evidence="1">
    <location>
        <begin position="70"/>
        <end position="181"/>
    </location>
</feature>
<accession>A0A4C1WRA1</accession>
<dbReference type="EMBL" id="BGZK01000633">
    <property type="protein sequence ID" value="GBP53801.1"/>
    <property type="molecule type" value="Genomic_DNA"/>
</dbReference>
<dbReference type="Proteomes" id="UP000299102">
    <property type="component" value="Unassembled WGS sequence"/>
</dbReference>
<feature type="compositionally biased region" description="Basic and acidic residues" evidence="1">
    <location>
        <begin position="168"/>
        <end position="177"/>
    </location>
</feature>
<evidence type="ECO:0000313" key="2">
    <source>
        <dbReference type="EMBL" id="GBP53801.1"/>
    </source>
</evidence>
<organism evidence="2 3">
    <name type="scientific">Eumeta variegata</name>
    <name type="common">Bagworm moth</name>
    <name type="synonym">Eumeta japonica</name>
    <dbReference type="NCBI Taxonomy" id="151549"/>
    <lineage>
        <taxon>Eukaryota</taxon>
        <taxon>Metazoa</taxon>
        <taxon>Ecdysozoa</taxon>
        <taxon>Arthropoda</taxon>
        <taxon>Hexapoda</taxon>
        <taxon>Insecta</taxon>
        <taxon>Pterygota</taxon>
        <taxon>Neoptera</taxon>
        <taxon>Endopterygota</taxon>
        <taxon>Lepidoptera</taxon>
        <taxon>Glossata</taxon>
        <taxon>Ditrysia</taxon>
        <taxon>Tineoidea</taxon>
        <taxon>Psychidae</taxon>
        <taxon>Oiketicinae</taxon>
        <taxon>Eumeta</taxon>
    </lineage>
</organism>
<feature type="region of interest" description="Disordered" evidence="1">
    <location>
        <begin position="253"/>
        <end position="275"/>
    </location>
</feature>
<feature type="region of interest" description="Disordered" evidence="1">
    <location>
        <begin position="1"/>
        <end position="49"/>
    </location>
</feature>
<protein>
    <submittedName>
        <fullName evidence="2">Uncharacterized protein</fullName>
    </submittedName>
</protein>
<keyword evidence="3" id="KW-1185">Reference proteome</keyword>
<name>A0A4C1WRA1_EUMVA</name>
<feature type="compositionally biased region" description="Basic residues" evidence="1">
    <location>
        <begin position="262"/>
        <end position="275"/>
    </location>
</feature>
<feature type="compositionally biased region" description="Low complexity" evidence="1">
    <location>
        <begin position="1"/>
        <end position="11"/>
    </location>
</feature>
<reference evidence="2 3" key="1">
    <citation type="journal article" date="2019" name="Commun. Biol.">
        <title>The bagworm genome reveals a unique fibroin gene that provides high tensile strength.</title>
        <authorList>
            <person name="Kono N."/>
            <person name="Nakamura H."/>
            <person name="Ohtoshi R."/>
            <person name="Tomita M."/>
            <person name="Numata K."/>
            <person name="Arakawa K."/>
        </authorList>
    </citation>
    <scope>NUCLEOTIDE SEQUENCE [LARGE SCALE GENOMIC DNA]</scope>
</reference>
<evidence type="ECO:0000313" key="3">
    <source>
        <dbReference type="Proteomes" id="UP000299102"/>
    </source>
</evidence>
<comment type="caution">
    <text evidence="2">The sequence shown here is derived from an EMBL/GenBank/DDBJ whole genome shotgun (WGS) entry which is preliminary data.</text>
</comment>
<dbReference type="AlphaFoldDB" id="A0A4C1WRA1"/>
<proteinExistence type="predicted"/>
<evidence type="ECO:0000256" key="1">
    <source>
        <dbReference type="SAM" id="MobiDB-lite"/>
    </source>
</evidence>
<sequence length="293" mass="31547">MSRNGSYSYRTRSYKRRRSAVRRRRRARPERRSCARGRAARGRAHSCDVRAPTASWRHLVFETSRRSVSAIRGPAAGGRAAARGEGAGARPTIDYSARNRRGERSSVTARTGGGAAGPVGASGDMCVRTAGALVSPTPRPSPDSDAAAGAGTLPRRSRATAVPPPGAPREHERDRCAGRRRLAPISPRRTIFGELHRYARGKLTRSEGSAVTSTNLRPGAADVVMSLLFVVTIRHPLEIKVFLYSGFLCENAPRSRSDPRGGPHHRRTSRGRCRRAAAGPRGVACPFARSVAG</sequence>